<dbReference type="Proteomes" id="UP000738359">
    <property type="component" value="Unassembled WGS sequence"/>
</dbReference>
<protein>
    <submittedName>
        <fullName evidence="2">Uncharacterized protein</fullName>
    </submittedName>
</protein>
<feature type="compositionally biased region" description="Low complexity" evidence="1">
    <location>
        <begin position="96"/>
        <end position="115"/>
    </location>
</feature>
<comment type="caution">
    <text evidence="2">The sequence shown here is derived from an EMBL/GenBank/DDBJ whole genome shotgun (WGS) entry which is preliminary data.</text>
</comment>
<dbReference type="EMBL" id="JAAAHY010000057">
    <property type="protein sequence ID" value="KAF9967790.1"/>
    <property type="molecule type" value="Genomic_DNA"/>
</dbReference>
<evidence type="ECO:0000313" key="3">
    <source>
        <dbReference type="Proteomes" id="UP000738359"/>
    </source>
</evidence>
<feature type="compositionally biased region" description="Basic and acidic residues" evidence="1">
    <location>
        <begin position="123"/>
        <end position="148"/>
    </location>
</feature>
<accession>A0A9P6M5Z7</accession>
<gene>
    <name evidence="2" type="ORF">BGZ70_008180</name>
</gene>
<organism evidence="2 3">
    <name type="scientific">Mortierella alpina</name>
    <name type="common">Oleaginous fungus</name>
    <name type="synonym">Mortierella renispora</name>
    <dbReference type="NCBI Taxonomy" id="64518"/>
    <lineage>
        <taxon>Eukaryota</taxon>
        <taxon>Fungi</taxon>
        <taxon>Fungi incertae sedis</taxon>
        <taxon>Mucoromycota</taxon>
        <taxon>Mortierellomycotina</taxon>
        <taxon>Mortierellomycetes</taxon>
        <taxon>Mortierellales</taxon>
        <taxon>Mortierellaceae</taxon>
        <taxon>Mortierella</taxon>
    </lineage>
</organism>
<evidence type="ECO:0000256" key="1">
    <source>
        <dbReference type="SAM" id="MobiDB-lite"/>
    </source>
</evidence>
<name>A0A9P6M5Z7_MORAP</name>
<sequence>MTEQTSNTGAAPAHKPNFVEKIVDKIKHHGHGHGQNQHQHQQPATTTNASQKMRHTYGGPDNEHDNAYVAEASMVGAHAIPPMTFHTEAHRSDHVSTGAPQAAAQAQQTSAPTGAHGHSPNEPFHEFGDRVAGHDLHSAENERQRPVM</sequence>
<dbReference type="OrthoDB" id="2413014at2759"/>
<dbReference type="AlphaFoldDB" id="A0A9P6M5Z7"/>
<keyword evidence="3" id="KW-1185">Reference proteome</keyword>
<evidence type="ECO:0000313" key="2">
    <source>
        <dbReference type="EMBL" id="KAF9967790.1"/>
    </source>
</evidence>
<proteinExistence type="predicted"/>
<feature type="region of interest" description="Disordered" evidence="1">
    <location>
        <begin position="28"/>
        <end position="148"/>
    </location>
</feature>
<reference evidence="2" key="1">
    <citation type="journal article" date="2020" name="Fungal Divers.">
        <title>Resolving the Mortierellaceae phylogeny through synthesis of multi-gene phylogenetics and phylogenomics.</title>
        <authorList>
            <person name="Vandepol N."/>
            <person name="Liber J."/>
            <person name="Desiro A."/>
            <person name="Na H."/>
            <person name="Kennedy M."/>
            <person name="Barry K."/>
            <person name="Grigoriev I.V."/>
            <person name="Miller A.N."/>
            <person name="O'Donnell K."/>
            <person name="Stajich J.E."/>
            <person name="Bonito G."/>
        </authorList>
    </citation>
    <scope>NUCLEOTIDE SEQUENCE</scope>
    <source>
        <strain evidence="2">CK1249</strain>
    </source>
</reference>